<dbReference type="PANTHER" id="PTHR11964">
    <property type="entry name" value="S-ADENOSYLMETHIONINE SYNTHETASE"/>
    <property type="match status" value="1"/>
</dbReference>
<dbReference type="FunFam" id="3.30.300.10:FF:000001">
    <property type="entry name" value="S-adenosylmethionine synthase"/>
    <property type="match status" value="1"/>
</dbReference>
<evidence type="ECO:0000256" key="5">
    <source>
        <dbReference type="ARBA" id="ARBA00003583"/>
    </source>
</evidence>
<feature type="domain" description="S-adenosylmethionine synthetase central" evidence="23">
    <location>
        <begin position="120"/>
        <end position="211"/>
    </location>
</feature>
<comment type="catalytic activity">
    <reaction evidence="20">
        <text>L-methionine + ATP + H2O = S-adenosyl-L-methionine + phosphate + diphosphate</text>
        <dbReference type="Rhea" id="RHEA:21080"/>
        <dbReference type="ChEBI" id="CHEBI:15377"/>
        <dbReference type="ChEBI" id="CHEBI:30616"/>
        <dbReference type="ChEBI" id="CHEBI:33019"/>
        <dbReference type="ChEBI" id="CHEBI:43474"/>
        <dbReference type="ChEBI" id="CHEBI:57844"/>
        <dbReference type="ChEBI" id="CHEBI:59789"/>
        <dbReference type="EC" id="2.5.1.6"/>
    </reaction>
</comment>
<evidence type="ECO:0000256" key="11">
    <source>
        <dbReference type="ARBA" id="ARBA00022490"/>
    </source>
</evidence>
<comment type="cofactor">
    <cofactor evidence="3">
        <name>Mg(2+)</name>
        <dbReference type="ChEBI" id="CHEBI:18420"/>
    </cofactor>
</comment>
<comment type="caution">
    <text evidence="25">The sequence shown here is derived from an EMBL/GenBank/DDBJ whole genome shotgun (WGS) entry which is preliminary data.</text>
</comment>
<dbReference type="Pfam" id="PF00438">
    <property type="entry name" value="S-AdoMet_synt_N"/>
    <property type="match status" value="1"/>
</dbReference>
<keyword evidence="13" id="KW-0808">Transferase</keyword>
<evidence type="ECO:0000256" key="21">
    <source>
        <dbReference type="SAM" id="MobiDB-lite"/>
    </source>
</evidence>
<comment type="cofactor">
    <cofactor evidence="1">
        <name>Mn(2+)</name>
        <dbReference type="ChEBI" id="CHEBI:29035"/>
    </cofactor>
</comment>
<evidence type="ECO:0000256" key="6">
    <source>
        <dbReference type="ARBA" id="ARBA00004496"/>
    </source>
</evidence>
<dbReference type="GO" id="GO:0004478">
    <property type="term" value="F:methionine adenosyltransferase activity"/>
    <property type="evidence" value="ECO:0007669"/>
    <property type="project" value="UniProtKB-EC"/>
</dbReference>
<dbReference type="InterPro" id="IPR022636">
    <property type="entry name" value="S-AdoMet_synthetase_sfam"/>
</dbReference>
<keyword evidence="18" id="KW-0630">Potassium</keyword>
<reference evidence="25 26" key="1">
    <citation type="journal article" date="2024" name="Plant Biotechnol. J.">
        <title>Dendrobium thyrsiflorum genome and its molecular insights into genes involved in important horticultural traits.</title>
        <authorList>
            <person name="Chen B."/>
            <person name="Wang J.Y."/>
            <person name="Zheng P.J."/>
            <person name="Li K.L."/>
            <person name="Liang Y.M."/>
            <person name="Chen X.F."/>
            <person name="Zhang C."/>
            <person name="Zhao X."/>
            <person name="He X."/>
            <person name="Zhang G.Q."/>
            <person name="Liu Z.J."/>
            <person name="Xu Q."/>
        </authorList>
    </citation>
    <scope>NUCLEOTIDE SEQUENCE [LARGE SCALE GENOMIC DNA]</scope>
    <source>
        <strain evidence="25">GZMU011</strain>
    </source>
</reference>
<dbReference type="InterPro" id="IPR046831">
    <property type="entry name" value="Calmodulin_bind_N"/>
</dbReference>
<comment type="cofactor">
    <cofactor evidence="2">
        <name>Co(2+)</name>
        <dbReference type="ChEBI" id="CHEBI:48828"/>
    </cofactor>
</comment>
<dbReference type="Gene3D" id="3.30.300.10">
    <property type="match status" value="3"/>
</dbReference>
<name>A0ABD0V0U6_DENTH</name>
<dbReference type="Pfam" id="PF07887">
    <property type="entry name" value="Calmodulin_bind"/>
    <property type="match status" value="1"/>
</dbReference>
<dbReference type="EC" id="2.5.1.6" evidence="10"/>
<keyword evidence="19" id="KW-0170">Cobalt</keyword>
<feature type="domain" description="Calmodulin binding protein-like N-terminal" evidence="24">
    <location>
        <begin position="304"/>
        <end position="442"/>
    </location>
</feature>
<dbReference type="InterPro" id="IPR002133">
    <property type="entry name" value="S-AdoMet_synthetase"/>
</dbReference>
<evidence type="ECO:0000256" key="7">
    <source>
        <dbReference type="ARBA" id="ARBA00005224"/>
    </source>
</evidence>
<keyword evidence="11" id="KW-0963">Cytoplasm</keyword>
<evidence type="ECO:0000256" key="8">
    <source>
        <dbReference type="ARBA" id="ARBA00009685"/>
    </source>
</evidence>
<dbReference type="SUPFAM" id="SSF55973">
    <property type="entry name" value="S-adenosylmethionine synthetase"/>
    <property type="match status" value="2"/>
</dbReference>
<evidence type="ECO:0000256" key="4">
    <source>
        <dbReference type="ARBA" id="ARBA00001958"/>
    </source>
</evidence>
<evidence type="ECO:0000313" key="25">
    <source>
        <dbReference type="EMBL" id="KAL0916317.1"/>
    </source>
</evidence>
<evidence type="ECO:0000259" key="24">
    <source>
        <dbReference type="Pfam" id="PF07887"/>
    </source>
</evidence>
<evidence type="ECO:0000256" key="16">
    <source>
        <dbReference type="ARBA" id="ARBA00022840"/>
    </source>
</evidence>
<keyword evidence="12" id="KW-0554">One-carbon metabolism</keyword>
<evidence type="ECO:0000259" key="22">
    <source>
        <dbReference type="Pfam" id="PF00438"/>
    </source>
</evidence>
<protein>
    <recommendedName>
        <fullName evidence="10">methionine adenosyltransferase</fullName>
        <ecNumber evidence="10">2.5.1.6</ecNumber>
    </recommendedName>
</protein>
<keyword evidence="16" id="KW-0067">ATP-binding</keyword>
<feature type="region of interest" description="Disordered" evidence="21">
    <location>
        <begin position="226"/>
        <end position="254"/>
    </location>
</feature>
<dbReference type="FunFam" id="3.30.300.10:FF:000003">
    <property type="entry name" value="S-adenosylmethionine synthase"/>
    <property type="match status" value="1"/>
</dbReference>
<keyword evidence="15" id="KW-0547">Nucleotide-binding</keyword>
<sequence>MAEVDTFLFTSESVNEGHPDKLCDQISDAILDAFLEQDPDSKVACETCSKTNMVMIFGEITTKANVDYEKIVRDTYRAIGFVFDDVGLDADNCKVLVNIEQQSPDIAQGVHGHFTKRPEEIGAGDQGHMFGYATDETPELMPLSHVLATKLGARLTEVRKNGTCPWLRPDGKTQVTVEYKNDGGAMVPIRVHTVLISTQHDETVTPLHEKLLDDFAIYKWRRKRPSHKSMGSKRKSSDENGDGEASPTRAGGSKRCCYDRRDRGYTLDEFMKKLNPRELQQVQKLCQKYGFNVPDLSSRECKYRFQFRNKLPDILFTDTKFKADNIKIEIVLVDASNNVIDSGPIATAEIEIVVLNGDIHVDENGEWTEEEFKNYVLESRKDKGPLLIGNLPTRLCDGIGSISDAKFTDNSSWTKSKTFRLGVRGMAKEVQEGISNAFRVLDRHMKRYQKGRPPSKKPVECKINTVQECYCSKNYPEMPRDMIGMKEGNWEITYGQASNSREWLDIPIEGFFVNSPDNLLNSLLVNSPPYHWNFCEFIGSSSSKTSNVLVQPNGMFTSAQGLAAPIDLESGNSSKTIFMNRERILSGTNRLDMPVEDLLEEDERSYLPNNFYIGSPLLRDKWIMLLFVARLKMAARRPRKSKCSETSSLSRNWFKLVFIASLTITALRSRKSKHAESSSPIQNDDESLFGDLSPILHLTP</sequence>
<dbReference type="GO" id="GO:0005524">
    <property type="term" value="F:ATP binding"/>
    <property type="evidence" value="ECO:0007669"/>
    <property type="project" value="UniProtKB-KW"/>
</dbReference>
<gene>
    <name evidence="25" type="ORF">M5K25_013819</name>
</gene>
<dbReference type="Pfam" id="PF02772">
    <property type="entry name" value="S-AdoMet_synt_M"/>
    <property type="match status" value="1"/>
</dbReference>
<evidence type="ECO:0000256" key="12">
    <source>
        <dbReference type="ARBA" id="ARBA00022563"/>
    </source>
</evidence>
<evidence type="ECO:0000256" key="13">
    <source>
        <dbReference type="ARBA" id="ARBA00022679"/>
    </source>
</evidence>
<dbReference type="InterPro" id="IPR022628">
    <property type="entry name" value="S-AdoMet_synt_N"/>
</dbReference>
<evidence type="ECO:0000256" key="10">
    <source>
        <dbReference type="ARBA" id="ARBA00012828"/>
    </source>
</evidence>
<evidence type="ECO:0000256" key="15">
    <source>
        <dbReference type="ARBA" id="ARBA00022741"/>
    </source>
</evidence>
<feature type="domain" description="S-adenosylmethionine synthetase N-terminal" evidence="22">
    <location>
        <begin position="7"/>
        <end position="104"/>
    </location>
</feature>
<evidence type="ECO:0000256" key="1">
    <source>
        <dbReference type="ARBA" id="ARBA00001936"/>
    </source>
</evidence>
<comment type="subunit">
    <text evidence="9">Homotetramer.</text>
</comment>
<keyword evidence="26" id="KW-1185">Reference proteome</keyword>
<dbReference type="GO" id="GO:0005737">
    <property type="term" value="C:cytoplasm"/>
    <property type="evidence" value="ECO:0007669"/>
    <property type="project" value="UniProtKB-SubCell"/>
</dbReference>
<evidence type="ECO:0000256" key="9">
    <source>
        <dbReference type="ARBA" id="ARBA00011881"/>
    </source>
</evidence>
<evidence type="ECO:0000259" key="23">
    <source>
        <dbReference type="Pfam" id="PF02772"/>
    </source>
</evidence>
<comment type="subcellular location">
    <subcellularLocation>
        <location evidence="6">Cytoplasm</location>
    </subcellularLocation>
</comment>
<accession>A0ABD0V0U6</accession>
<evidence type="ECO:0000256" key="19">
    <source>
        <dbReference type="ARBA" id="ARBA00023285"/>
    </source>
</evidence>
<evidence type="ECO:0000256" key="17">
    <source>
        <dbReference type="ARBA" id="ARBA00022842"/>
    </source>
</evidence>
<keyword evidence="17" id="KW-0460">Magnesium</keyword>
<evidence type="ECO:0000256" key="18">
    <source>
        <dbReference type="ARBA" id="ARBA00022958"/>
    </source>
</evidence>
<dbReference type="EMBL" id="JANQDX010000011">
    <property type="protein sequence ID" value="KAL0916317.1"/>
    <property type="molecule type" value="Genomic_DNA"/>
</dbReference>
<dbReference type="GO" id="GO:0006730">
    <property type="term" value="P:one-carbon metabolic process"/>
    <property type="evidence" value="ECO:0007669"/>
    <property type="project" value="UniProtKB-KW"/>
</dbReference>
<evidence type="ECO:0000256" key="14">
    <source>
        <dbReference type="ARBA" id="ARBA00022723"/>
    </source>
</evidence>
<dbReference type="AlphaFoldDB" id="A0ABD0V0U6"/>
<dbReference type="Proteomes" id="UP001552299">
    <property type="component" value="Unassembled WGS sequence"/>
</dbReference>
<comment type="function">
    <text evidence="5">Catalyzes the formation of S-adenosylmethionine from methionine and ATP. The reaction comprises two steps that are both catalyzed by the same enzyme: formation of S-adenosylmethionine (AdoMet) and triphosphate, and subsequent hydrolysis of the triphosphate.</text>
</comment>
<evidence type="ECO:0000256" key="20">
    <source>
        <dbReference type="ARBA" id="ARBA00048344"/>
    </source>
</evidence>
<dbReference type="InterPro" id="IPR022631">
    <property type="entry name" value="ADOMET_SYNTHASE_CS"/>
</dbReference>
<evidence type="ECO:0000313" key="26">
    <source>
        <dbReference type="Proteomes" id="UP001552299"/>
    </source>
</evidence>
<comment type="pathway">
    <text evidence="7">Amino-acid biosynthesis; S-adenosyl-L-methionine biosynthesis; S-adenosyl-L-methionine from L-methionine: step 1/1.</text>
</comment>
<evidence type="ECO:0000256" key="2">
    <source>
        <dbReference type="ARBA" id="ARBA00001941"/>
    </source>
</evidence>
<comment type="cofactor">
    <cofactor evidence="4">
        <name>K(+)</name>
        <dbReference type="ChEBI" id="CHEBI:29103"/>
    </cofactor>
</comment>
<keyword evidence="14" id="KW-0479">Metal-binding</keyword>
<dbReference type="GO" id="GO:0046872">
    <property type="term" value="F:metal ion binding"/>
    <property type="evidence" value="ECO:0007669"/>
    <property type="project" value="UniProtKB-KW"/>
</dbReference>
<organism evidence="25 26">
    <name type="scientific">Dendrobium thyrsiflorum</name>
    <name type="common">Pinecone-like raceme dendrobium</name>
    <name type="synonym">Orchid</name>
    <dbReference type="NCBI Taxonomy" id="117978"/>
    <lineage>
        <taxon>Eukaryota</taxon>
        <taxon>Viridiplantae</taxon>
        <taxon>Streptophyta</taxon>
        <taxon>Embryophyta</taxon>
        <taxon>Tracheophyta</taxon>
        <taxon>Spermatophyta</taxon>
        <taxon>Magnoliopsida</taxon>
        <taxon>Liliopsida</taxon>
        <taxon>Asparagales</taxon>
        <taxon>Orchidaceae</taxon>
        <taxon>Epidendroideae</taxon>
        <taxon>Malaxideae</taxon>
        <taxon>Dendrobiinae</taxon>
        <taxon>Dendrobium</taxon>
    </lineage>
</organism>
<dbReference type="InterPro" id="IPR022629">
    <property type="entry name" value="S-AdoMet_synt_central"/>
</dbReference>
<dbReference type="PROSITE" id="PS00376">
    <property type="entry name" value="ADOMET_SYNTHASE_1"/>
    <property type="match status" value="1"/>
</dbReference>
<proteinExistence type="inferred from homology"/>
<evidence type="ECO:0000256" key="3">
    <source>
        <dbReference type="ARBA" id="ARBA00001946"/>
    </source>
</evidence>
<comment type="similarity">
    <text evidence="8">Belongs to the AdoMet synthase family.</text>
</comment>